<evidence type="ECO:0000313" key="1">
    <source>
        <dbReference type="EMBL" id="KAF2473111.1"/>
    </source>
</evidence>
<sequence>MDSLITLLLKRHSFTGDVWSVEPRSSLHLSVSEGFGGSRTASQACSLLLQSIAYRQITVSRGDLKFSNYPPGLDVNSISNGSNGKYIVVELTGDITEQPYLMLGSIICLADPSTAPYILPV</sequence>
<proteinExistence type="predicted"/>
<dbReference type="Proteomes" id="UP000799755">
    <property type="component" value="Unassembled WGS sequence"/>
</dbReference>
<reference evidence="1" key="1">
    <citation type="journal article" date="2020" name="Stud. Mycol.">
        <title>101 Dothideomycetes genomes: a test case for predicting lifestyles and emergence of pathogens.</title>
        <authorList>
            <person name="Haridas S."/>
            <person name="Albert R."/>
            <person name="Binder M."/>
            <person name="Bloem J."/>
            <person name="Labutti K."/>
            <person name="Salamov A."/>
            <person name="Andreopoulos B."/>
            <person name="Baker S."/>
            <person name="Barry K."/>
            <person name="Bills G."/>
            <person name="Bluhm B."/>
            <person name="Cannon C."/>
            <person name="Castanera R."/>
            <person name="Culley D."/>
            <person name="Daum C."/>
            <person name="Ezra D."/>
            <person name="Gonzalez J."/>
            <person name="Henrissat B."/>
            <person name="Kuo A."/>
            <person name="Liang C."/>
            <person name="Lipzen A."/>
            <person name="Lutzoni F."/>
            <person name="Magnuson J."/>
            <person name="Mondo S."/>
            <person name="Nolan M."/>
            <person name="Ohm R."/>
            <person name="Pangilinan J."/>
            <person name="Park H.-J."/>
            <person name="Ramirez L."/>
            <person name="Alfaro M."/>
            <person name="Sun H."/>
            <person name="Tritt A."/>
            <person name="Yoshinaga Y."/>
            <person name="Zwiers L.-H."/>
            <person name="Turgeon B."/>
            <person name="Goodwin S."/>
            <person name="Spatafora J."/>
            <person name="Crous P."/>
            <person name="Grigoriev I."/>
        </authorList>
    </citation>
    <scope>NUCLEOTIDE SEQUENCE</scope>
    <source>
        <strain evidence="1">ATCC 200398</strain>
    </source>
</reference>
<comment type="caution">
    <text evidence="1">The sequence shown here is derived from an EMBL/GenBank/DDBJ whole genome shotgun (WGS) entry which is preliminary data.</text>
</comment>
<name>A0ACB6R1U2_9PLEO</name>
<dbReference type="EMBL" id="MU003500">
    <property type="protein sequence ID" value="KAF2473111.1"/>
    <property type="molecule type" value="Genomic_DNA"/>
</dbReference>
<protein>
    <submittedName>
        <fullName evidence="1">Uncharacterized protein</fullName>
    </submittedName>
</protein>
<keyword evidence="2" id="KW-1185">Reference proteome</keyword>
<accession>A0ACB6R1U2</accession>
<gene>
    <name evidence="1" type="ORF">BDR25DRAFT_387233</name>
</gene>
<organism evidence="1 2">
    <name type="scientific">Lindgomyces ingoldianus</name>
    <dbReference type="NCBI Taxonomy" id="673940"/>
    <lineage>
        <taxon>Eukaryota</taxon>
        <taxon>Fungi</taxon>
        <taxon>Dikarya</taxon>
        <taxon>Ascomycota</taxon>
        <taxon>Pezizomycotina</taxon>
        <taxon>Dothideomycetes</taxon>
        <taxon>Pleosporomycetidae</taxon>
        <taxon>Pleosporales</taxon>
        <taxon>Lindgomycetaceae</taxon>
        <taxon>Lindgomyces</taxon>
    </lineage>
</organism>
<evidence type="ECO:0000313" key="2">
    <source>
        <dbReference type="Proteomes" id="UP000799755"/>
    </source>
</evidence>